<evidence type="ECO:0000256" key="1">
    <source>
        <dbReference type="ARBA" id="ARBA00022737"/>
    </source>
</evidence>
<reference evidence="5 6" key="1">
    <citation type="submission" date="2023-01" db="EMBL/GenBank/DDBJ databases">
        <title>Analysis of 21 Apiospora genomes using comparative genomics revels a genus with tremendous synthesis potential of carbohydrate active enzymes and secondary metabolites.</title>
        <authorList>
            <person name="Sorensen T."/>
        </authorList>
    </citation>
    <scope>NUCLEOTIDE SEQUENCE [LARGE SCALE GENOMIC DNA]</scope>
    <source>
        <strain evidence="5 6">CBS 117206</strain>
    </source>
</reference>
<gene>
    <name evidence="5" type="ORF">PG999_010267</name>
</gene>
<dbReference type="SUPFAM" id="SSF52540">
    <property type="entry name" value="P-loop containing nucleoside triphosphate hydrolases"/>
    <property type="match status" value="1"/>
</dbReference>
<dbReference type="PRINTS" id="PR01415">
    <property type="entry name" value="ANKYRIN"/>
</dbReference>
<dbReference type="Gene3D" id="1.25.40.20">
    <property type="entry name" value="Ankyrin repeat-containing domain"/>
    <property type="match status" value="6"/>
</dbReference>
<dbReference type="InterPro" id="IPR031348">
    <property type="entry name" value="PigL_N"/>
</dbReference>
<dbReference type="PROSITE" id="PS50297">
    <property type="entry name" value="ANK_REP_REGION"/>
    <property type="match status" value="3"/>
</dbReference>
<keyword evidence="1" id="KW-0677">Repeat</keyword>
<keyword evidence="2" id="KW-0040">ANK repeat</keyword>
<dbReference type="InterPro" id="IPR056884">
    <property type="entry name" value="NPHP3-like_N"/>
</dbReference>
<comment type="caution">
    <text evidence="5">The sequence shown here is derived from an EMBL/GenBank/DDBJ whole genome shotgun (WGS) entry which is preliminary data.</text>
</comment>
<dbReference type="Pfam" id="PF24883">
    <property type="entry name" value="NPHP3_N"/>
    <property type="match status" value="1"/>
</dbReference>
<proteinExistence type="predicted"/>
<evidence type="ECO:0000313" key="6">
    <source>
        <dbReference type="Proteomes" id="UP001392437"/>
    </source>
</evidence>
<evidence type="ECO:0000313" key="5">
    <source>
        <dbReference type="EMBL" id="KAK8099893.1"/>
    </source>
</evidence>
<dbReference type="InterPro" id="IPR027417">
    <property type="entry name" value="P-loop_NTPase"/>
</dbReference>
<feature type="repeat" description="ANK" evidence="2">
    <location>
        <begin position="675"/>
        <end position="707"/>
    </location>
</feature>
<feature type="domain" description="Azaphilone pigments biosynthesis cluster protein L N-terminal" evidence="3">
    <location>
        <begin position="2"/>
        <end position="136"/>
    </location>
</feature>
<sequence length="2179" mass="241795">MADPLSIASGVAGLVALADIVFVRLMKYAKSVKHAEKEIRKLAIEVNFLDGTLNSLSRLADALQNGTFDGRFRIYHIQACNDTLQEILAALNKYESSVALRNAMWPFTTRRIEELIQDLSRHKDTITFALSADSMEGMLQLLGQGKAHTAEIITAIKDNTKITSRIHEDMERRKVLDYYLKSNPQSNYDMSCRLRHSGTGLWLTRLPEFQNWLSAPNSKLWLKGIPGAGKTVLAGVVIEEALNRSTESTASAFFFCDYKNENTHKPEIILRALIYQLAIQKEEAYTKLEQHHRIHNSQGGLPKALSIDSLCSVLQQMIKLYDSVFLIVDGIDECGEHAEDVLETLTAIPEATHNVSMALLSRDEDNIRDFLEGICVSIEIAAHKEDVSEYVRAQLADRIRRRRLRLDDPGLKEEILERLVEGAKGMFRWVACQLDHLAVCDSDQQCRDALDTLPPTLDETYLRILQRIPKSKAQMVGLALNCIAHARNPLTIMQLRELLSVPNVGNTLKPTAIIREGSITKYCSSLLRKSTNGSILEFSHFSVLEFLEGSLTERPDLDEFHVSKSRAGILMTIEYLKYLQLDNFKVIPSGTENILTHMAELGEKFPLHRLAATDWIFYVYSHWENPEIVSLAESLFSPARTTMYTTWALAFTFDLGFMDFDPLRDLEMLEIVAHPAFTPLHMAAALSFPEICRHLLSHNLNPNITSPVGNTIQCAVQGLWSFCQPDDNRLDTSDLVESGEFQPHLYFTKSGFEPIRDVLICLQQAGATLQFRCCSPFHGCGIVSVAFNVAEIVDTLFVPTTLLLAGAELIEEDVEAAISYFNLFRNVDFTYGIPESFCVSLLSLIKALDTIVDKSPAHLRLRSLALREATYHQLDFISDPTAIDATLEMYEQAVAVVRAGNVPMLKWILHQPHLEVANFEDEDGNSLLHEVVEALETNSTLEIIELLLEAGCNVGATNDAGEQPLHVWSRSRLKAEDLAVGDRTVQLLTEKGSDCAYQTLKGKNIIHLVAKYPDQLQIILKYQKAESVTVAMESADAKGYTPFSRSLRKQYFQSAAIMTENIEFSPAMVKSPEWPLSLAVRASSEEIFHFLLSSNLGITSYDEQGRSPLHFLTSKATEAFVLRLKTLYPNACKSHGVDGQPIQVYLESCVEHEYCQFWCDPHDLNAILSHLYTKDTPTFSMWEIFGSKLLPAILARPSYDICEEAVTSIGTALLQLGYLDSYESQASKSGLLPLLECVSHATFHLAFPFTRQVMQQTGFWPEFRTSQPAVRLLKQTTCENGSALMEDLLKQGISAHQRVDGRSAMEQFACQPPATLLEAKPIFEILLKYWDKSLINEPGPDGLALIHLPTTASEWMVDLLVEQGANPDLCTNDLGKYPALVHHLFNGRFEYASALLKNGADPCKANPAGWNAICAASYRGSTQCLEQIYHADELEKRVDWKHTCELLYMNSIPLGTVNGLHLAAHGGQVAVLKFYAEHGLLRDFECACDSGLRPLHYAAMTDSLNVLNFLCREGCDPNAKSNDGKTALHVAAQYGHYEAADCLVQAGCTLSLDSAGLSPLFYAYQSNNKGLIKYLQSMDSNSTGDALGTALIPGIASTLPGKAKAKALEDAIRQNNLTLCQKLHKNGFNLNTVLPTCGCCSPLILAITSQRFSIIEWLLDQQVLMSRPSCVGPGHSTTLHLLIRMLARVNPPAKVSVLDTLLSKGLQNYMEYGGMFLGESPGIIRSMLETANIEGLRVLVAHLKQNKRHYAYINGLRTDAFLSVAASEAHKDSVTPLHIAAATVGNLEAIDILLDMGADINTVDSNLDTPLFVALRHCQVNVSEVALHLVAKGAVIECRDNTNRTPLGVAISRGLPLVVQGLLDANAEVTVLDKSDRSLLHFATMAPPRPSSHFGIFAFLVCRGLDVHALDMYGLSAFHIACFVSSFPSLLLNMDTALEDGKPIPWKFMILARHEVFSDFLRLARRKYKQDTLREFINVAPDNAWSPLCTASSTGLLGLMDHLLGIGAQLDSDGCPLGSAMMAACDAGRKSSVIFLTRRGASLSYSGPSGFRSAYIAAQKFPDILQWLLVDRFTDQSKLTATPHDSDGLEDRAENDLPYTWYGPAKAELVITGRMERNPKESSLTYWIRLMAEKKNWRGKVVPTIPGRRTTHPLNLVPQEHVRIHPDGYEVKKGEGVDG</sequence>
<evidence type="ECO:0000256" key="2">
    <source>
        <dbReference type="PROSITE-ProRule" id="PRU00023"/>
    </source>
</evidence>
<dbReference type="InterPro" id="IPR002110">
    <property type="entry name" value="Ankyrin_rpt"/>
</dbReference>
<evidence type="ECO:0000259" key="3">
    <source>
        <dbReference type="Pfam" id="PF17111"/>
    </source>
</evidence>
<feature type="repeat" description="ANK" evidence="2">
    <location>
        <begin position="923"/>
        <end position="959"/>
    </location>
</feature>
<feature type="domain" description="Nephrocystin 3-like N-terminal" evidence="4">
    <location>
        <begin position="198"/>
        <end position="362"/>
    </location>
</feature>
<dbReference type="SMART" id="SM00248">
    <property type="entry name" value="ANK"/>
    <property type="match status" value="16"/>
</dbReference>
<evidence type="ECO:0000259" key="4">
    <source>
        <dbReference type="Pfam" id="PF24883"/>
    </source>
</evidence>
<keyword evidence="6" id="KW-1185">Reference proteome</keyword>
<dbReference type="SUPFAM" id="SSF48403">
    <property type="entry name" value="Ankyrin repeat"/>
    <property type="match status" value="5"/>
</dbReference>
<accession>A0AAW0QFA9</accession>
<dbReference type="Pfam" id="PF17111">
    <property type="entry name" value="PigL_N"/>
    <property type="match status" value="1"/>
</dbReference>
<dbReference type="PANTHER" id="PTHR10039:SF15">
    <property type="entry name" value="NACHT DOMAIN-CONTAINING PROTEIN"/>
    <property type="match status" value="1"/>
</dbReference>
<feature type="repeat" description="ANK" evidence="2">
    <location>
        <begin position="1523"/>
        <end position="1555"/>
    </location>
</feature>
<dbReference type="PROSITE" id="PS50088">
    <property type="entry name" value="ANK_REPEAT"/>
    <property type="match status" value="6"/>
</dbReference>
<dbReference type="Pfam" id="PF12796">
    <property type="entry name" value="Ank_2"/>
    <property type="match status" value="2"/>
</dbReference>
<organism evidence="5 6">
    <name type="scientific">Apiospora kogelbergensis</name>
    <dbReference type="NCBI Taxonomy" id="1337665"/>
    <lineage>
        <taxon>Eukaryota</taxon>
        <taxon>Fungi</taxon>
        <taxon>Dikarya</taxon>
        <taxon>Ascomycota</taxon>
        <taxon>Pezizomycotina</taxon>
        <taxon>Sordariomycetes</taxon>
        <taxon>Xylariomycetidae</taxon>
        <taxon>Amphisphaeriales</taxon>
        <taxon>Apiosporaceae</taxon>
        <taxon>Apiospora</taxon>
    </lineage>
</organism>
<name>A0AAW0QFA9_9PEZI</name>
<feature type="repeat" description="ANK" evidence="2">
    <location>
        <begin position="1772"/>
        <end position="1805"/>
    </location>
</feature>
<dbReference type="EMBL" id="JAQQWP010000009">
    <property type="protein sequence ID" value="KAK8099893.1"/>
    <property type="molecule type" value="Genomic_DNA"/>
</dbReference>
<protein>
    <recommendedName>
        <fullName evidence="7">Ankyrin repeat-containing protein</fullName>
    </recommendedName>
</protein>
<dbReference type="Gene3D" id="3.40.50.300">
    <property type="entry name" value="P-loop containing nucleotide triphosphate hydrolases"/>
    <property type="match status" value="1"/>
</dbReference>
<dbReference type="InterPro" id="IPR036770">
    <property type="entry name" value="Ankyrin_rpt-contain_sf"/>
</dbReference>
<dbReference type="Pfam" id="PF00023">
    <property type="entry name" value="Ank"/>
    <property type="match status" value="1"/>
</dbReference>
<evidence type="ECO:0008006" key="7">
    <source>
        <dbReference type="Google" id="ProtNLM"/>
    </source>
</evidence>
<dbReference type="Proteomes" id="UP001392437">
    <property type="component" value="Unassembled WGS sequence"/>
</dbReference>
<feature type="repeat" description="ANK" evidence="2">
    <location>
        <begin position="1490"/>
        <end position="1522"/>
    </location>
</feature>
<feature type="repeat" description="ANK" evidence="2">
    <location>
        <begin position="1842"/>
        <end position="1874"/>
    </location>
</feature>
<dbReference type="PANTHER" id="PTHR10039">
    <property type="entry name" value="AMELOGENIN"/>
    <property type="match status" value="1"/>
</dbReference>